<dbReference type="AlphaFoldDB" id="A0A059XMN6"/>
<feature type="transmembrane region" description="Helical" evidence="1">
    <location>
        <begin position="144"/>
        <end position="166"/>
    </location>
</feature>
<dbReference type="RefSeq" id="WP_051604591.1">
    <property type="nucleotide sequence ID" value="NZ_CP007521.1"/>
</dbReference>
<reference evidence="2 3" key="1">
    <citation type="journal article" date="2014" name="Genome Announc.">
        <title>Complete Genome Sequence of the Bovine Mastitis Pathogen Mycoplasma californicum Strain ST-6T (ATCC 33461T).</title>
        <authorList>
            <person name="Calcutt M.J."/>
            <person name="Foecking M.F."/>
            <person name="Fox L.K."/>
        </authorList>
    </citation>
    <scope>NUCLEOTIDE SEQUENCE [LARGE SCALE GENOMIC DNA]</scope>
    <source>
        <strain evidence="2 3">ST-6</strain>
    </source>
</reference>
<keyword evidence="1" id="KW-1133">Transmembrane helix</keyword>
<organism evidence="2 3">
    <name type="scientific">Mycoplasmopsis californica</name>
    <dbReference type="NCBI Taxonomy" id="2113"/>
    <lineage>
        <taxon>Bacteria</taxon>
        <taxon>Bacillati</taxon>
        <taxon>Mycoplasmatota</taxon>
        <taxon>Mycoplasmoidales</taxon>
        <taxon>Metamycoplasmataceae</taxon>
        <taxon>Mycoplasmopsis</taxon>
    </lineage>
</organism>
<proteinExistence type="predicted"/>
<evidence type="ECO:0000256" key="1">
    <source>
        <dbReference type="SAM" id="Phobius"/>
    </source>
</evidence>
<name>A0A059XMN6_9BACT</name>
<dbReference type="eggNOG" id="ENOG5031YQD">
    <property type="taxonomic scope" value="Bacteria"/>
</dbReference>
<feature type="transmembrane region" description="Helical" evidence="1">
    <location>
        <begin position="74"/>
        <end position="95"/>
    </location>
</feature>
<keyword evidence="1" id="KW-0472">Membrane</keyword>
<gene>
    <name evidence="2" type="ORF">MCFN_03210</name>
</gene>
<feature type="transmembrane region" description="Helical" evidence="1">
    <location>
        <begin position="26"/>
        <end position="54"/>
    </location>
</feature>
<evidence type="ECO:0000313" key="2">
    <source>
        <dbReference type="EMBL" id="AIA29754.1"/>
    </source>
</evidence>
<evidence type="ECO:0000313" key="3">
    <source>
        <dbReference type="Proteomes" id="UP000027088"/>
    </source>
</evidence>
<keyword evidence="1" id="KW-0812">Transmembrane</keyword>
<dbReference type="KEGG" id="mcr:MCFN_03210"/>
<keyword evidence="3" id="KW-1185">Reference proteome</keyword>
<dbReference type="Proteomes" id="UP000027088">
    <property type="component" value="Chromosome"/>
</dbReference>
<accession>A0A059XMN6</accession>
<dbReference type="EMBL" id="CP007521">
    <property type="protein sequence ID" value="AIA29754.1"/>
    <property type="molecule type" value="Genomic_DNA"/>
</dbReference>
<evidence type="ECO:0008006" key="4">
    <source>
        <dbReference type="Google" id="ProtNLM"/>
    </source>
</evidence>
<sequence>MNPFFNKNTPTVEELWKDEKSKYRKFAVGSVVSSIFLSLLSIALCLVSIFIFALGDGSTQDQAQNRISDKYASMVIQCISVVIILFITIKFLISIKNSYRNKSFEHLNLGTLMVFGFISFIGFIEILGFLIYHQNTSNSYLEPLQITRIVLNIIFSLASVVLYYAFFRNLRIIAAKFINARNFELFTKEVENMDPSNPLYNLFKSMAPEKQEMTDKPNTDEEPAEIIDNDNKEHKKQQIQKMLDLPIQNLYIIAEKLNISGYDKMDKEELANLIYEITNKK</sequence>
<protein>
    <recommendedName>
        <fullName evidence="4">Rho termination factor N-terminal domain-containing protein</fullName>
    </recommendedName>
</protein>
<feature type="transmembrane region" description="Helical" evidence="1">
    <location>
        <begin position="107"/>
        <end position="132"/>
    </location>
</feature>